<evidence type="ECO:0000256" key="1">
    <source>
        <dbReference type="SAM" id="MobiDB-lite"/>
    </source>
</evidence>
<dbReference type="EMBL" id="JFHD01000001">
    <property type="protein sequence ID" value="KDR33620.1"/>
    <property type="molecule type" value="Genomic_DNA"/>
</dbReference>
<organism evidence="3 4">
    <name type="scientific">Caballeronia zhejiangensis</name>
    <dbReference type="NCBI Taxonomy" id="871203"/>
    <lineage>
        <taxon>Bacteria</taxon>
        <taxon>Pseudomonadati</taxon>
        <taxon>Pseudomonadota</taxon>
        <taxon>Betaproteobacteria</taxon>
        <taxon>Burkholderiales</taxon>
        <taxon>Burkholderiaceae</taxon>
        <taxon>Caballeronia</taxon>
    </lineage>
</organism>
<feature type="region of interest" description="Disordered" evidence="1">
    <location>
        <begin position="25"/>
        <end position="111"/>
    </location>
</feature>
<dbReference type="AlphaFoldDB" id="A0A656QS36"/>
<keyword evidence="2" id="KW-0732">Signal</keyword>
<dbReference type="Proteomes" id="UP000027451">
    <property type="component" value="Unassembled WGS sequence"/>
</dbReference>
<feature type="compositionally biased region" description="Low complexity" evidence="1">
    <location>
        <begin position="50"/>
        <end position="61"/>
    </location>
</feature>
<evidence type="ECO:0000256" key="2">
    <source>
        <dbReference type="SAM" id="SignalP"/>
    </source>
</evidence>
<feature type="signal peptide" evidence="2">
    <location>
        <begin position="1"/>
        <end position="22"/>
    </location>
</feature>
<evidence type="ECO:0000313" key="4">
    <source>
        <dbReference type="Proteomes" id="UP000027451"/>
    </source>
</evidence>
<protein>
    <submittedName>
        <fullName evidence="3">FmdB family transcriptional regulator</fullName>
    </submittedName>
</protein>
<comment type="caution">
    <text evidence="3">The sequence shown here is derived from an EMBL/GenBank/DDBJ whole genome shotgun (WGS) entry which is preliminary data.</text>
</comment>
<name>A0A656QS36_9BURK</name>
<feature type="compositionally biased region" description="Gly residues" evidence="1">
    <location>
        <begin position="62"/>
        <end position="84"/>
    </location>
</feature>
<proteinExistence type="predicted"/>
<evidence type="ECO:0000313" key="3">
    <source>
        <dbReference type="EMBL" id="KDR33620.1"/>
    </source>
</evidence>
<gene>
    <name evidence="3" type="ORF">BG60_00090</name>
</gene>
<feature type="chain" id="PRO_5024998171" evidence="2">
    <location>
        <begin position="23"/>
        <end position="111"/>
    </location>
</feature>
<keyword evidence="4" id="KW-1185">Reference proteome</keyword>
<reference evidence="3 4" key="1">
    <citation type="submission" date="2014-03" db="EMBL/GenBank/DDBJ databases">
        <title>Draft Genome Sequences of Four Burkholderia Strains.</title>
        <authorList>
            <person name="Liu X.Y."/>
            <person name="Li C.X."/>
            <person name="Xu J.H."/>
        </authorList>
    </citation>
    <scope>NUCLEOTIDE SEQUENCE [LARGE SCALE GENOMIC DNA]</scope>
    <source>
        <strain evidence="3 4">OP-1</strain>
    </source>
</reference>
<accession>A0A656QS36</accession>
<sequence>MQANRTIAISALLMALSGGAFAAADQTQPGASHGPSSAKNAQDAAGITPNSGHSSGPSTGPSGVGGSSNGTSGAGAGTRQGSGGMQPRLNGSGGTNGQTSPSTTGGGEQGW</sequence>
<dbReference type="RefSeq" id="WP_034470041.1">
    <property type="nucleotide sequence ID" value="NZ_JFHD01000001.1"/>
</dbReference>
<feature type="compositionally biased region" description="Polar residues" evidence="1">
    <location>
        <begin position="25"/>
        <end position="40"/>
    </location>
</feature>